<evidence type="ECO:0000259" key="5">
    <source>
        <dbReference type="SMART" id="SM00829"/>
    </source>
</evidence>
<dbReference type="Gene3D" id="3.90.180.10">
    <property type="entry name" value="Medium-chain alcohol dehydrogenases, catalytic domain"/>
    <property type="match status" value="1"/>
</dbReference>
<evidence type="ECO:0000313" key="7">
    <source>
        <dbReference type="Proteomes" id="UP001259832"/>
    </source>
</evidence>
<dbReference type="SUPFAM" id="SSF50129">
    <property type="entry name" value="GroES-like"/>
    <property type="match status" value="1"/>
</dbReference>
<dbReference type="InterPro" id="IPR036291">
    <property type="entry name" value="NAD(P)-bd_dom_sf"/>
</dbReference>
<dbReference type="SMART" id="SM00829">
    <property type="entry name" value="PKS_ER"/>
    <property type="match status" value="1"/>
</dbReference>
<dbReference type="InterPro" id="IPR013149">
    <property type="entry name" value="ADH-like_C"/>
</dbReference>
<dbReference type="CDD" id="cd05283">
    <property type="entry name" value="CAD1"/>
    <property type="match status" value="1"/>
</dbReference>
<dbReference type="FunFam" id="3.40.50.720:FF:000022">
    <property type="entry name" value="Cinnamyl alcohol dehydrogenase"/>
    <property type="match status" value="1"/>
</dbReference>
<keyword evidence="4" id="KW-0560">Oxidoreductase</keyword>
<reference evidence="6" key="1">
    <citation type="submission" date="2023-08" db="EMBL/GenBank/DDBJ databases">
        <title>Reference Genome Resource for the Citrus Pathogen Phytophthora citrophthora.</title>
        <authorList>
            <person name="Moller H."/>
            <person name="Coetzee B."/>
            <person name="Rose L.J."/>
            <person name="Van Niekerk J.M."/>
        </authorList>
    </citation>
    <scope>NUCLEOTIDE SEQUENCE</scope>
    <source>
        <strain evidence="6">STE-U-9442</strain>
    </source>
</reference>
<proteinExistence type="predicted"/>
<dbReference type="InterPro" id="IPR013154">
    <property type="entry name" value="ADH-like_N"/>
</dbReference>
<keyword evidence="2" id="KW-0479">Metal-binding</keyword>
<organism evidence="6 7">
    <name type="scientific">Phytophthora citrophthora</name>
    <dbReference type="NCBI Taxonomy" id="4793"/>
    <lineage>
        <taxon>Eukaryota</taxon>
        <taxon>Sar</taxon>
        <taxon>Stramenopiles</taxon>
        <taxon>Oomycota</taxon>
        <taxon>Peronosporomycetes</taxon>
        <taxon>Peronosporales</taxon>
        <taxon>Peronosporaceae</taxon>
        <taxon>Phytophthora</taxon>
    </lineage>
</organism>
<comment type="cofactor">
    <cofactor evidence="1">
        <name>Zn(2+)</name>
        <dbReference type="ChEBI" id="CHEBI:29105"/>
    </cofactor>
</comment>
<dbReference type="InterPro" id="IPR047109">
    <property type="entry name" value="CAD-like"/>
</dbReference>
<dbReference type="EMBL" id="JASMQC010000003">
    <property type="protein sequence ID" value="KAK1946182.1"/>
    <property type="molecule type" value="Genomic_DNA"/>
</dbReference>
<keyword evidence="7" id="KW-1185">Reference proteome</keyword>
<protein>
    <submittedName>
        <fullName evidence="6">NADP-dependent alcohol dehydrogenase C 2</fullName>
    </submittedName>
</protein>
<dbReference type="PANTHER" id="PTHR42683">
    <property type="entry name" value="ALDEHYDE REDUCTASE"/>
    <property type="match status" value="1"/>
</dbReference>
<sequence length="368" mass="39969">MGSPPATYALSSSNFRPMSARTIQAYATFDSSGECKPWQYEPRPLGTEDVEIKITHCGICGSDVHTLDSGWGPAKYPVVTGHAIVGTVTTTGSDVKHLAVGDRVGVGTMVWACRNKDPSSPCDERADGFDPYCKNVVMTCNSLYKDGPKSYGGYADFVLFKIPENIPSDEAAPLLCAGVMVFAPLRREGVKPGDRVGVIGIGGLGHLAIQFIRAMGGIPVAFSHSTDKEQEVRALGAQYFYNLSDPKDAKRAKKVVLAADANNMPYDTYLSLLRPRGTFIMVGLPNDKLVCTPGSFVRDGKRLVDSKIGIPQDVREMLDIASKGNVRPIIQKLPMEKVNDGLEMVRSGRVRYRVVLENPDVERVPSNL</sequence>
<comment type="caution">
    <text evidence="6">The sequence shown here is derived from an EMBL/GenBank/DDBJ whole genome shotgun (WGS) entry which is preliminary data.</text>
</comment>
<name>A0AAD9GWV5_9STRA</name>
<evidence type="ECO:0000256" key="1">
    <source>
        <dbReference type="ARBA" id="ARBA00001947"/>
    </source>
</evidence>
<dbReference type="Gene3D" id="3.40.50.720">
    <property type="entry name" value="NAD(P)-binding Rossmann-like Domain"/>
    <property type="match status" value="1"/>
</dbReference>
<dbReference type="AlphaFoldDB" id="A0AAD9GWV5"/>
<evidence type="ECO:0000256" key="3">
    <source>
        <dbReference type="ARBA" id="ARBA00022833"/>
    </source>
</evidence>
<dbReference type="GO" id="GO:0016616">
    <property type="term" value="F:oxidoreductase activity, acting on the CH-OH group of donors, NAD or NADP as acceptor"/>
    <property type="evidence" value="ECO:0007669"/>
    <property type="project" value="InterPro"/>
</dbReference>
<evidence type="ECO:0000313" key="6">
    <source>
        <dbReference type="EMBL" id="KAK1946182.1"/>
    </source>
</evidence>
<dbReference type="Proteomes" id="UP001259832">
    <property type="component" value="Unassembled WGS sequence"/>
</dbReference>
<dbReference type="Pfam" id="PF00107">
    <property type="entry name" value="ADH_zinc_N"/>
    <property type="match status" value="1"/>
</dbReference>
<dbReference type="InterPro" id="IPR011032">
    <property type="entry name" value="GroES-like_sf"/>
</dbReference>
<gene>
    <name evidence="6" type="ORF">P3T76_001735</name>
</gene>
<accession>A0AAD9GWV5</accession>
<feature type="domain" description="Enoyl reductase (ER)" evidence="5">
    <location>
        <begin position="27"/>
        <end position="356"/>
    </location>
</feature>
<dbReference type="GO" id="GO:0046872">
    <property type="term" value="F:metal ion binding"/>
    <property type="evidence" value="ECO:0007669"/>
    <property type="project" value="UniProtKB-KW"/>
</dbReference>
<dbReference type="Pfam" id="PF08240">
    <property type="entry name" value="ADH_N"/>
    <property type="match status" value="1"/>
</dbReference>
<dbReference type="SUPFAM" id="SSF51735">
    <property type="entry name" value="NAD(P)-binding Rossmann-fold domains"/>
    <property type="match status" value="1"/>
</dbReference>
<keyword evidence="3" id="KW-0862">Zinc</keyword>
<evidence type="ECO:0000256" key="4">
    <source>
        <dbReference type="ARBA" id="ARBA00023002"/>
    </source>
</evidence>
<evidence type="ECO:0000256" key="2">
    <source>
        <dbReference type="ARBA" id="ARBA00022723"/>
    </source>
</evidence>
<dbReference type="InterPro" id="IPR020843">
    <property type="entry name" value="ER"/>
</dbReference>